<evidence type="ECO:0000256" key="1">
    <source>
        <dbReference type="SAM" id="Coils"/>
    </source>
</evidence>
<feature type="coiled-coil region" evidence="1">
    <location>
        <begin position="143"/>
        <end position="194"/>
    </location>
</feature>
<organism evidence="2 3">
    <name type="scientific">Paenibacillus riograndensis SBR5</name>
    <dbReference type="NCBI Taxonomy" id="1073571"/>
    <lineage>
        <taxon>Bacteria</taxon>
        <taxon>Bacillati</taxon>
        <taxon>Bacillota</taxon>
        <taxon>Bacilli</taxon>
        <taxon>Bacillales</taxon>
        <taxon>Paenibacillaceae</taxon>
        <taxon>Paenibacillus</taxon>
        <taxon>Paenibacillus sonchi group</taxon>
    </lineage>
</organism>
<dbReference type="Gene3D" id="6.10.250.3150">
    <property type="match status" value="1"/>
</dbReference>
<dbReference type="KEGG" id="pri:PRIO_5150"/>
<evidence type="ECO:0000313" key="3">
    <source>
        <dbReference type="Proteomes" id="UP000033163"/>
    </source>
</evidence>
<dbReference type="Proteomes" id="UP000033163">
    <property type="component" value="Chromosome I"/>
</dbReference>
<keyword evidence="1" id="KW-0175">Coiled coil</keyword>
<gene>
    <name evidence="2" type="ORF">PRIO_5150</name>
</gene>
<evidence type="ECO:0000313" key="2">
    <source>
        <dbReference type="EMBL" id="CQR57549.1"/>
    </source>
</evidence>
<protein>
    <submittedName>
        <fullName evidence="2">Uncharacterized protein</fullName>
    </submittedName>
</protein>
<reference evidence="3" key="1">
    <citation type="submission" date="2015-03" db="EMBL/GenBank/DDBJ databases">
        <authorList>
            <person name="Wibberg D."/>
        </authorList>
    </citation>
    <scope>NUCLEOTIDE SEQUENCE [LARGE SCALE GENOMIC DNA]</scope>
</reference>
<dbReference type="HOGENOM" id="CLU_719323_0_0_9"/>
<sequence length="377" mass="42387">MQPRNNRSRYTVMLLILLCFTVLPLTPPAFLSADPGTGLTAAPPDMPDNEETRRLLEQTLSSAEIEQEIGRISSEQKALEQQASMLEKRASAQKNAITDQQERAGAIIRSYYMGERDGLLAAVLSAKSISRLLALYDYYEIVIGRDQDILSQYEEEYKKLKATLTAAQRSTQELAELKAVLEEQKARMAILNEDIESGIQSSSDPARMSALLEEFTKYWENIGIHEVKTYFKALSSAMKHLPQFVQSRDGILTRKGMTYHLALKEEDLNEFLVSQNPLFQDFAFHFNNNEVTASGKSGGLSMTLTGHYTIQEEPVNGLMFHVDHVLFNGLELPDTTRKALEEEFDLGFYPEKIVSFLRATEVSSADGVLHVKLSLSF</sequence>
<accession>A0A0E4CYI8</accession>
<dbReference type="STRING" id="483937.AMQ84_17205"/>
<proteinExistence type="predicted"/>
<dbReference type="PATRIC" id="fig|1073571.4.peg.5525"/>
<dbReference type="EMBL" id="LN831776">
    <property type="protein sequence ID" value="CQR57549.1"/>
    <property type="molecule type" value="Genomic_DNA"/>
</dbReference>
<dbReference type="RefSeq" id="WP_020427862.1">
    <property type="nucleotide sequence ID" value="NZ_AGBD01000487.1"/>
</dbReference>
<dbReference type="AlphaFoldDB" id="A0A0E4CYI8"/>
<name>A0A0E4CYI8_9BACL</name>
<feature type="coiled-coil region" evidence="1">
    <location>
        <begin position="62"/>
        <end position="96"/>
    </location>
</feature>